<dbReference type="Proteomes" id="UP001231518">
    <property type="component" value="Chromosome 2"/>
</dbReference>
<evidence type="ECO:0000256" key="4">
    <source>
        <dbReference type="PROSITE-ProRule" id="PRU01052"/>
    </source>
</evidence>
<comment type="caution">
    <text evidence="6">The sequence shown here is derived from an EMBL/GenBank/DDBJ whole genome shotgun (WGS) entry which is preliminary data.</text>
</comment>
<accession>A0AAD7Z376</accession>
<organism evidence="6 7">
    <name type="scientific">Mythimna separata</name>
    <name type="common">Oriental armyworm</name>
    <name type="synonym">Pseudaletia separata</name>
    <dbReference type="NCBI Taxonomy" id="271217"/>
    <lineage>
        <taxon>Eukaryota</taxon>
        <taxon>Metazoa</taxon>
        <taxon>Ecdysozoa</taxon>
        <taxon>Arthropoda</taxon>
        <taxon>Hexapoda</taxon>
        <taxon>Insecta</taxon>
        <taxon>Pterygota</taxon>
        <taxon>Neoptera</taxon>
        <taxon>Endopterygota</taxon>
        <taxon>Lepidoptera</taxon>
        <taxon>Glossata</taxon>
        <taxon>Ditrysia</taxon>
        <taxon>Noctuoidea</taxon>
        <taxon>Noctuidae</taxon>
        <taxon>Noctuinae</taxon>
        <taxon>Hadenini</taxon>
        <taxon>Mythimna</taxon>
    </lineage>
</organism>
<comment type="similarity">
    <text evidence="4">Belongs to the TRAFAC class dynamin-like GTPase superfamily. GB1/RHD3 GTPase family.</text>
</comment>
<sequence>MSCASKSAAIAGVPVVRPGGGGGARYELDEEALRRVLLRPGVQELPAVVVSVAGAYRGGKSFILDFFLRYLTAPPPSQLSGEWLGIEDEPLKGFHWRGGAERDTTGIHLWPEPIVTTTSNGEKVGNPYTSCNLKMHFFWLTHTNVTNTVVTYTKANVAVLLMDTQGTFYSDSTIAQNSAIFALSTFISSVQIYNLSGNIKEDDLQPLQLFTAYGKLACEGDDKAFQTLLFLVRDWASPYEHAHGYCGGATLLSKRLQSKPNQNPELREVREHIRSCFDSIKCFLMPHPGHAVEKQNFTGCLRELTEKFRLKLLELVPSLFDTPKLINGERVRVQDLFDYFRKYVDIYNSDEAPEVTTIYKATADICLLAASRAASSVYAACMEPRINGPRSLSRRVLADAHAAARANAEKVYAQKKKLGSQTDVQDRLQELIKELQASLSHYELSNDANVRKTVSLARKAYDTAVSNVCGDHAQLCLHPDDLKELHDEAYKEALRVFDSAREVYEDEEDEQRTALVKSLEQQYGHLRAINEQNNKSAVLGARDQYVTRMKLLMDHTGVSSHKLEAQNQVAKEDAIDFFAKKRNRTSTNHSKDPYFENLMKEISSNFVEYEKANINNNRCNTQVAESAYINYINSEWESQTCCLHPRTLDSLHKRAVDAALEAFMTNQERGEEDDIKMELIKATGDCYIILVYQKINLTTPLTSQKLEQRGLDLVSVNKFNNEKSVKKAFNLYCFEMDQYTRPAARCKLLEPFMLKHLPRYHEKTRMLAISDFRSRRRGTDDYGDDAYLDDLKQRMAVAYAKYRNPAYYCFFRHLRANIG</sequence>
<reference evidence="6" key="1">
    <citation type="submission" date="2023-03" db="EMBL/GenBank/DDBJ databases">
        <title>Chromosome-level genomes of two armyworms, Mythimna separata and Mythimna loreyi, provide insights into the biosynthesis and reception of sex pheromones.</title>
        <authorList>
            <person name="Zhao H."/>
        </authorList>
    </citation>
    <scope>NUCLEOTIDE SEQUENCE</scope>
    <source>
        <strain evidence="6">BeijingLab</strain>
        <tissue evidence="6">Pupa</tissue>
    </source>
</reference>
<keyword evidence="2" id="KW-0378">Hydrolase</keyword>
<dbReference type="Pfam" id="PF02263">
    <property type="entry name" value="GBP"/>
    <property type="match status" value="2"/>
</dbReference>
<dbReference type="Gene3D" id="3.40.50.300">
    <property type="entry name" value="P-loop containing nucleotide triphosphate hydrolases"/>
    <property type="match status" value="1"/>
</dbReference>
<evidence type="ECO:0000256" key="1">
    <source>
        <dbReference type="ARBA" id="ARBA00022741"/>
    </source>
</evidence>
<gene>
    <name evidence="6" type="ORF">PYW07_007461</name>
</gene>
<dbReference type="InterPro" id="IPR027417">
    <property type="entry name" value="P-loop_NTPase"/>
</dbReference>
<dbReference type="SUPFAM" id="SSF48340">
    <property type="entry name" value="Interferon-induced guanylate-binding protein 1 (GBP1), C-terminal domain"/>
    <property type="match status" value="1"/>
</dbReference>
<evidence type="ECO:0000259" key="5">
    <source>
        <dbReference type="PROSITE" id="PS51715"/>
    </source>
</evidence>
<evidence type="ECO:0000313" key="6">
    <source>
        <dbReference type="EMBL" id="KAJ8735841.1"/>
    </source>
</evidence>
<dbReference type="SUPFAM" id="SSF52540">
    <property type="entry name" value="P-loop containing nucleoside triphosphate hydrolases"/>
    <property type="match status" value="1"/>
</dbReference>
<dbReference type="PROSITE" id="PS51715">
    <property type="entry name" value="G_GB1_RHD3"/>
    <property type="match status" value="1"/>
</dbReference>
<dbReference type="InterPro" id="IPR030386">
    <property type="entry name" value="G_GB1_RHD3_dom"/>
</dbReference>
<dbReference type="EMBL" id="JARGEI010000002">
    <property type="protein sequence ID" value="KAJ8735841.1"/>
    <property type="molecule type" value="Genomic_DNA"/>
</dbReference>
<evidence type="ECO:0000256" key="2">
    <source>
        <dbReference type="ARBA" id="ARBA00022801"/>
    </source>
</evidence>
<feature type="domain" description="GB1/RHD3-type G" evidence="5">
    <location>
        <begin position="44"/>
        <end position="330"/>
    </location>
</feature>
<dbReference type="CDD" id="cd01851">
    <property type="entry name" value="GBP"/>
    <property type="match status" value="1"/>
</dbReference>
<dbReference type="InterPro" id="IPR015894">
    <property type="entry name" value="Guanylate-bd_N"/>
</dbReference>
<dbReference type="PANTHER" id="PTHR10751">
    <property type="entry name" value="GUANYLATE BINDING PROTEIN"/>
    <property type="match status" value="1"/>
</dbReference>
<dbReference type="AlphaFoldDB" id="A0AAD7Z376"/>
<evidence type="ECO:0000256" key="3">
    <source>
        <dbReference type="ARBA" id="ARBA00023134"/>
    </source>
</evidence>
<name>A0AAD7Z376_MYTSE</name>
<dbReference type="InterPro" id="IPR036543">
    <property type="entry name" value="Guanylate-bd_C_sf"/>
</dbReference>
<keyword evidence="3" id="KW-0342">GTP-binding</keyword>
<dbReference type="GO" id="GO:0003924">
    <property type="term" value="F:GTPase activity"/>
    <property type="evidence" value="ECO:0007669"/>
    <property type="project" value="InterPro"/>
</dbReference>
<dbReference type="Gene3D" id="1.20.58.420">
    <property type="entry name" value="AHSP"/>
    <property type="match status" value="3"/>
</dbReference>
<keyword evidence="7" id="KW-1185">Reference proteome</keyword>
<proteinExistence type="inferred from homology"/>
<dbReference type="GO" id="GO:0005525">
    <property type="term" value="F:GTP binding"/>
    <property type="evidence" value="ECO:0007669"/>
    <property type="project" value="UniProtKB-KW"/>
</dbReference>
<evidence type="ECO:0000313" key="7">
    <source>
        <dbReference type="Proteomes" id="UP001231518"/>
    </source>
</evidence>
<keyword evidence="1" id="KW-0547">Nucleotide-binding</keyword>
<protein>
    <recommendedName>
        <fullName evidence="5">GB1/RHD3-type G domain-containing protein</fullName>
    </recommendedName>
</protein>